<evidence type="ECO:0000256" key="1">
    <source>
        <dbReference type="SAM" id="MobiDB-lite"/>
    </source>
</evidence>
<sequence length="246" mass="26399">MPNSPVEKSLAVGASRSHAPMTGPHDAIRGVVCSASTSQAARPDTEKAECSGRGFEYTSYEANSWAALFRNSGVRLLVDPWLVEELTFGGQSWLYRGKKTHIDPVDPDTLAKECDAVVLSQGLPDHAHEPTLRRISKDKLLIASPAGAKVAEGLGFTNVVTLDHGQETMLGNGKLRIKATVGALVGPPWAKRENGFLFSETAAGGITLYYEPHCDYDVNSLQGVDSVDIVITPGVNQELLNFPLVT</sequence>
<dbReference type="Proteomes" id="UP001314263">
    <property type="component" value="Unassembled WGS sequence"/>
</dbReference>
<dbReference type="PANTHER" id="PTHR36142:SF2">
    <property type="entry name" value="METALLO-HYDROLASE_OXIDOREDUCTASE SUPERFAMILY PROTEIN"/>
    <property type="match status" value="1"/>
</dbReference>
<dbReference type="PANTHER" id="PTHR36142">
    <property type="entry name" value="METALLO-HYDROLASE/OXIDOREDUCTASE SUPERFAMILY PROTEIN"/>
    <property type="match status" value="1"/>
</dbReference>
<name>A0AAV1I0Y3_9CHLO</name>
<dbReference type="AlphaFoldDB" id="A0AAV1I0Y3"/>
<reference evidence="2 3" key="1">
    <citation type="submission" date="2023-10" db="EMBL/GenBank/DDBJ databases">
        <authorList>
            <person name="Maclean D."/>
            <person name="Macfadyen A."/>
        </authorList>
    </citation>
    <scope>NUCLEOTIDE SEQUENCE [LARGE SCALE GENOMIC DNA]</scope>
</reference>
<evidence type="ECO:0008006" key="4">
    <source>
        <dbReference type="Google" id="ProtNLM"/>
    </source>
</evidence>
<accession>A0AAV1I0Y3</accession>
<dbReference type="Pfam" id="PF13483">
    <property type="entry name" value="Lactamase_B_3"/>
    <property type="match status" value="1"/>
</dbReference>
<protein>
    <recommendedName>
        <fullName evidence="4">MBL fold metallo-hydrolase</fullName>
    </recommendedName>
</protein>
<comment type="caution">
    <text evidence="2">The sequence shown here is derived from an EMBL/GenBank/DDBJ whole genome shotgun (WGS) entry which is preliminary data.</text>
</comment>
<dbReference type="Gene3D" id="3.60.15.10">
    <property type="entry name" value="Ribonuclease Z/Hydroxyacylglutathione hydrolase-like"/>
    <property type="match status" value="1"/>
</dbReference>
<dbReference type="EMBL" id="CAUYUE010000004">
    <property type="protein sequence ID" value="CAK0764133.1"/>
    <property type="molecule type" value="Genomic_DNA"/>
</dbReference>
<evidence type="ECO:0000313" key="2">
    <source>
        <dbReference type="EMBL" id="CAK0764133.1"/>
    </source>
</evidence>
<dbReference type="SUPFAM" id="SSF56281">
    <property type="entry name" value="Metallo-hydrolase/oxidoreductase"/>
    <property type="match status" value="1"/>
</dbReference>
<dbReference type="InterPro" id="IPR036866">
    <property type="entry name" value="RibonucZ/Hydroxyglut_hydro"/>
</dbReference>
<keyword evidence="3" id="KW-1185">Reference proteome</keyword>
<organism evidence="2 3">
    <name type="scientific">Coccomyxa viridis</name>
    <dbReference type="NCBI Taxonomy" id="1274662"/>
    <lineage>
        <taxon>Eukaryota</taxon>
        <taxon>Viridiplantae</taxon>
        <taxon>Chlorophyta</taxon>
        <taxon>core chlorophytes</taxon>
        <taxon>Trebouxiophyceae</taxon>
        <taxon>Trebouxiophyceae incertae sedis</taxon>
        <taxon>Coccomyxaceae</taxon>
        <taxon>Coccomyxa</taxon>
    </lineage>
</organism>
<feature type="region of interest" description="Disordered" evidence="1">
    <location>
        <begin position="1"/>
        <end position="26"/>
    </location>
</feature>
<gene>
    <name evidence="2" type="ORF">CVIRNUC_003127</name>
</gene>
<proteinExistence type="predicted"/>
<evidence type="ECO:0000313" key="3">
    <source>
        <dbReference type="Proteomes" id="UP001314263"/>
    </source>
</evidence>